<evidence type="ECO:0000259" key="4">
    <source>
        <dbReference type="PROSITE" id="PS51206"/>
    </source>
</evidence>
<dbReference type="Proteomes" id="UP000325517">
    <property type="component" value="Chromosome"/>
</dbReference>
<proteinExistence type="predicted"/>
<dbReference type="SUPFAM" id="SSF52540">
    <property type="entry name" value="P-loop containing nucleoside triphosphate hydrolases"/>
    <property type="match status" value="1"/>
</dbReference>
<dbReference type="GO" id="GO:0005524">
    <property type="term" value="F:ATP binding"/>
    <property type="evidence" value="ECO:0007669"/>
    <property type="project" value="UniProtKB-KW"/>
</dbReference>
<organism evidence="5 6">
    <name type="scientific">Psychrobacillus glaciei</name>
    <dbReference type="NCBI Taxonomy" id="2283160"/>
    <lineage>
        <taxon>Bacteria</taxon>
        <taxon>Bacillati</taxon>
        <taxon>Bacillota</taxon>
        <taxon>Bacilli</taxon>
        <taxon>Bacillales</taxon>
        <taxon>Bacillaceae</taxon>
        <taxon>Psychrobacillus</taxon>
    </lineage>
</organism>
<evidence type="ECO:0000313" key="6">
    <source>
        <dbReference type="Proteomes" id="UP000325517"/>
    </source>
</evidence>
<protein>
    <submittedName>
        <fullName evidence="5">DNA primase</fullName>
    </submittedName>
</protein>
<keyword evidence="6" id="KW-1185">Reference proteome</keyword>
<dbReference type="AlphaFoldDB" id="A0A5J6SLJ0"/>
<dbReference type="SMART" id="SM00885">
    <property type="entry name" value="D5_N"/>
    <property type="match status" value="1"/>
</dbReference>
<evidence type="ECO:0000256" key="3">
    <source>
        <dbReference type="ARBA" id="ARBA00022840"/>
    </source>
</evidence>
<evidence type="ECO:0000256" key="1">
    <source>
        <dbReference type="ARBA" id="ARBA00022741"/>
    </source>
</evidence>
<dbReference type="InterPro" id="IPR014015">
    <property type="entry name" value="Helicase_SF3_DNA-vir"/>
</dbReference>
<name>A0A5J6SLJ0_9BACI</name>
<dbReference type="PANTHER" id="PTHR35372">
    <property type="entry name" value="ATP BINDING PROTEIN-RELATED"/>
    <property type="match status" value="1"/>
</dbReference>
<accession>A0A5J6SLJ0</accession>
<dbReference type="Pfam" id="PF08706">
    <property type="entry name" value="D5_N"/>
    <property type="match status" value="1"/>
</dbReference>
<dbReference type="InterPro" id="IPR051620">
    <property type="entry name" value="ORF904-like_C"/>
</dbReference>
<gene>
    <name evidence="5" type="ORF">PB01_08020</name>
</gene>
<sequence>MAIIVKEEILEPVMENIPEELQMIPNWVLWRAEWNEKRQQFDKVPYQTNGIDKADSTRNHTWGSFKDIEEAYLNGNVEGIGFVLSEDDPYCVIDIDGLENVEVLPALAQEITDLSYAELSPSGSGIHIWLKGFYHDKEKFKNKNTKLGYEIYSNERFMTFTGETLNNLPISEGTKINSFIEKIFKREEQVQSFITKRNDNFGRAALSEEEVIHIACNNPKTGERFKSFLRGGWEQNYNSDFSSGDLAFLNDLAFWTNCDYGMMDSIYRKSTLMREKFDRPQNGTTYGNEQIMKAISECANTFNPPKGEDEKIKGPWWRTNGNGSISFLHQVLAKEVLKKYHIVRYPSPHSDLYYFNPKKGIYEQDKSGRQINGIIRKFDEDLKSGQIKEVHNYITDLSPIINKVNENYIALKNGILNFTTFEIEPFNPGVFILQKVSVEYKPNAYDSFVESTLKKVTKGHAASIENIKEIFACVLYPGVLVPKIHYLLGRSAHNGKSSILNLIHETFNKDGGNISAVTPQKLASSTFAGSSIYGKLANIVDDNPTSLIEDSGLLKTIVTGGFAEIEKKGRDSETVRLSATFIIASNHFPNLNESGNAINRRLNIIPFDHNFSLDDDCLPDEESMRLTKSDSASEYVLKLAIDALKRMMNNPSSDKLTVNDRAQEAISAFAEHNDPLADFFHEFDEQYFNDVRGARALEDYEQYCRENRIPPMETKKFKEVVNTKFNMEWKDKTINESGFWKTVKGFKSKSKK</sequence>
<dbReference type="EMBL" id="CP031223">
    <property type="protein sequence ID" value="QFF98781.1"/>
    <property type="molecule type" value="Genomic_DNA"/>
</dbReference>
<reference evidence="5 6" key="1">
    <citation type="submission" date="2018-07" db="EMBL/GenBank/DDBJ databases">
        <title>Complete genome sequence of Psychrobacillus sp. PB01, isolated from iceberg, and comparative genome analysis of Psychrobacillus strains.</title>
        <authorList>
            <person name="Lee P.C."/>
        </authorList>
    </citation>
    <scope>NUCLEOTIDE SEQUENCE [LARGE SCALE GENOMIC DNA]</scope>
    <source>
        <strain evidence="5 6">PB01</strain>
    </source>
</reference>
<dbReference type="PROSITE" id="PS51206">
    <property type="entry name" value="SF3_HELICASE_1"/>
    <property type="match status" value="1"/>
</dbReference>
<keyword evidence="3" id="KW-0067">ATP-binding</keyword>
<dbReference type="InterPro" id="IPR045455">
    <property type="entry name" value="NrS-1_pol-like_helicase"/>
</dbReference>
<keyword evidence="1" id="KW-0547">Nucleotide-binding</keyword>
<dbReference type="OrthoDB" id="9763644at2"/>
<evidence type="ECO:0000256" key="2">
    <source>
        <dbReference type="ARBA" id="ARBA00022801"/>
    </source>
</evidence>
<keyword evidence="2" id="KW-0378">Hydrolase</keyword>
<dbReference type="KEGG" id="psyo:PB01_08020"/>
<dbReference type="RefSeq" id="WP_151699717.1">
    <property type="nucleotide sequence ID" value="NZ_CP031223.1"/>
</dbReference>
<dbReference type="Pfam" id="PF22763">
    <property type="entry name" value="NrS1-1_pol-like_HBD"/>
    <property type="match status" value="1"/>
</dbReference>
<dbReference type="InterPro" id="IPR054468">
    <property type="entry name" value="NrSPol-like_HBD"/>
</dbReference>
<dbReference type="Pfam" id="PF19263">
    <property type="entry name" value="DUF5906"/>
    <property type="match status" value="1"/>
</dbReference>
<dbReference type="InterPro" id="IPR027417">
    <property type="entry name" value="P-loop_NTPase"/>
</dbReference>
<dbReference type="PANTHER" id="PTHR35372:SF2">
    <property type="entry name" value="SF3 HELICASE DOMAIN-CONTAINING PROTEIN"/>
    <property type="match status" value="1"/>
</dbReference>
<evidence type="ECO:0000313" key="5">
    <source>
        <dbReference type="EMBL" id="QFF98781.1"/>
    </source>
</evidence>
<dbReference type="InterPro" id="IPR014818">
    <property type="entry name" value="Phage/plasmid_primase_P4_C"/>
</dbReference>
<dbReference type="InterPro" id="IPR006500">
    <property type="entry name" value="Helicase_put_C_phage/plasmid"/>
</dbReference>
<dbReference type="NCBIfam" id="TIGR01613">
    <property type="entry name" value="primase_Cterm"/>
    <property type="match status" value="1"/>
</dbReference>
<dbReference type="GO" id="GO:0016787">
    <property type="term" value="F:hydrolase activity"/>
    <property type="evidence" value="ECO:0007669"/>
    <property type="project" value="UniProtKB-KW"/>
</dbReference>
<dbReference type="Gene3D" id="3.40.50.300">
    <property type="entry name" value="P-loop containing nucleotide triphosphate hydrolases"/>
    <property type="match status" value="1"/>
</dbReference>
<feature type="domain" description="SF3 helicase" evidence="4">
    <location>
        <begin position="462"/>
        <end position="620"/>
    </location>
</feature>